<feature type="compositionally biased region" description="Polar residues" evidence="1">
    <location>
        <begin position="1"/>
        <end position="10"/>
    </location>
</feature>
<keyword evidence="3" id="KW-1185">Reference proteome</keyword>
<evidence type="ECO:0000256" key="1">
    <source>
        <dbReference type="SAM" id="MobiDB-lite"/>
    </source>
</evidence>
<name>A0ABD3WC53_SINWO</name>
<reference evidence="2 3" key="1">
    <citation type="submission" date="2024-11" db="EMBL/GenBank/DDBJ databases">
        <title>Chromosome-level genome assembly of the freshwater bivalve Anodonta woodiana.</title>
        <authorList>
            <person name="Chen X."/>
        </authorList>
    </citation>
    <scope>NUCLEOTIDE SEQUENCE [LARGE SCALE GENOMIC DNA]</scope>
    <source>
        <strain evidence="2">MN2024</strain>
        <tissue evidence="2">Gills</tissue>
    </source>
</reference>
<accession>A0ABD3WC53</accession>
<proteinExistence type="predicted"/>
<organism evidence="2 3">
    <name type="scientific">Sinanodonta woodiana</name>
    <name type="common">Chinese pond mussel</name>
    <name type="synonym">Anodonta woodiana</name>
    <dbReference type="NCBI Taxonomy" id="1069815"/>
    <lineage>
        <taxon>Eukaryota</taxon>
        <taxon>Metazoa</taxon>
        <taxon>Spiralia</taxon>
        <taxon>Lophotrochozoa</taxon>
        <taxon>Mollusca</taxon>
        <taxon>Bivalvia</taxon>
        <taxon>Autobranchia</taxon>
        <taxon>Heteroconchia</taxon>
        <taxon>Palaeoheterodonta</taxon>
        <taxon>Unionida</taxon>
        <taxon>Unionoidea</taxon>
        <taxon>Unionidae</taxon>
        <taxon>Unioninae</taxon>
        <taxon>Sinanodonta</taxon>
    </lineage>
</organism>
<sequence length="51" mass="5974">MQRRSISTPLHPSILPIDNSQLSELRRPQEEDSTYKIRHAKKFARNLIDGE</sequence>
<dbReference type="AlphaFoldDB" id="A0ABD3WC53"/>
<evidence type="ECO:0000313" key="3">
    <source>
        <dbReference type="Proteomes" id="UP001634394"/>
    </source>
</evidence>
<feature type="region of interest" description="Disordered" evidence="1">
    <location>
        <begin position="1"/>
        <end position="33"/>
    </location>
</feature>
<gene>
    <name evidence="2" type="ORF">ACJMK2_038368</name>
</gene>
<dbReference type="Proteomes" id="UP001634394">
    <property type="component" value="Unassembled WGS sequence"/>
</dbReference>
<feature type="compositionally biased region" description="Basic and acidic residues" evidence="1">
    <location>
        <begin position="24"/>
        <end position="33"/>
    </location>
</feature>
<protein>
    <submittedName>
        <fullName evidence="2">Uncharacterized protein</fullName>
    </submittedName>
</protein>
<dbReference type="EMBL" id="JBJQND010000007">
    <property type="protein sequence ID" value="KAL3870292.1"/>
    <property type="molecule type" value="Genomic_DNA"/>
</dbReference>
<comment type="caution">
    <text evidence="2">The sequence shown here is derived from an EMBL/GenBank/DDBJ whole genome shotgun (WGS) entry which is preliminary data.</text>
</comment>
<feature type="non-terminal residue" evidence="2">
    <location>
        <position position="51"/>
    </location>
</feature>
<evidence type="ECO:0000313" key="2">
    <source>
        <dbReference type="EMBL" id="KAL3870292.1"/>
    </source>
</evidence>